<protein>
    <recommendedName>
        <fullName evidence="5">Zn(2)-C6 fungal-type domain-containing protein</fullName>
    </recommendedName>
</protein>
<proteinExistence type="predicted"/>
<dbReference type="GO" id="GO:0000981">
    <property type="term" value="F:DNA-binding transcription factor activity, RNA polymerase II-specific"/>
    <property type="evidence" value="ECO:0007669"/>
    <property type="project" value="InterPro"/>
</dbReference>
<evidence type="ECO:0000259" key="5">
    <source>
        <dbReference type="PROSITE" id="PS50048"/>
    </source>
</evidence>
<dbReference type="PANTHER" id="PTHR31001:SF90">
    <property type="entry name" value="CENTROMERE DNA-BINDING PROTEIN COMPLEX CBF3 SUBUNIT B"/>
    <property type="match status" value="1"/>
</dbReference>
<dbReference type="PROSITE" id="PS50048">
    <property type="entry name" value="ZN2_CY6_FUNGAL_2"/>
    <property type="match status" value="1"/>
</dbReference>
<dbReference type="InterPro" id="IPR036864">
    <property type="entry name" value="Zn2-C6_fun-type_DNA-bd_sf"/>
</dbReference>
<dbReference type="InterPro" id="IPR001138">
    <property type="entry name" value="Zn2Cys6_DnaBD"/>
</dbReference>
<dbReference type="CDD" id="cd00067">
    <property type="entry name" value="GAL4"/>
    <property type="match status" value="1"/>
</dbReference>
<keyword evidence="2" id="KW-0479">Metal-binding</keyword>
<dbReference type="Gene3D" id="4.10.240.10">
    <property type="entry name" value="Zn(2)-C6 fungal-type DNA-binding domain"/>
    <property type="match status" value="1"/>
</dbReference>
<reference evidence="6" key="1">
    <citation type="submission" date="2016-08" db="EMBL/GenBank/DDBJ databases">
        <authorList>
            <person name="Yan J."/>
        </authorList>
    </citation>
    <scope>NUCLEOTIDE SEQUENCE</scope>
    <source>
        <strain evidence="6">CSS-01s</strain>
    </source>
</reference>
<evidence type="ECO:0000256" key="3">
    <source>
        <dbReference type="ARBA" id="ARBA00023242"/>
    </source>
</evidence>
<dbReference type="PANTHER" id="PTHR31001">
    <property type="entry name" value="UNCHARACTERIZED TRANSCRIPTIONAL REGULATORY PROTEIN"/>
    <property type="match status" value="1"/>
</dbReference>
<dbReference type="Pfam" id="PF04082">
    <property type="entry name" value="Fungal_trans"/>
    <property type="match status" value="1"/>
</dbReference>
<feature type="domain" description="Zn(2)-C6 fungal-type" evidence="5">
    <location>
        <begin position="12"/>
        <end position="41"/>
    </location>
</feature>
<name>A0A8H7ISW4_9PEZI</name>
<dbReference type="Proteomes" id="UP000627934">
    <property type="component" value="Unassembled WGS sequence"/>
</dbReference>
<dbReference type="GO" id="GO:0008270">
    <property type="term" value="F:zinc ion binding"/>
    <property type="evidence" value="ECO:0007669"/>
    <property type="project" value="InterPro"/>
</dbReference>
<evidence type="ECO:0000313" key="6">
    <source>
        <dbReference type="EMBL" id="KAF9630700.1"/>
    </source>
</evidence>
<dbReference type="InterPro" id="IPR050613">
    <property type="entry name" value="Sec_Metabolite_Reg"/>
</dbReference>
<feature type="region of interest" description="Disordered" evidence="4">
    <location>
        <begin position="283"/>
        <end position="303"/>
    </location>
</feature>
<dbReference type="GO" id="GO:0003677">
    <property type="term" value="F:DNA binding"/>
    <property type="evidence" value="ECO:0007669"/>
    <property type="project" value="InterPro"/>
</dbReference>
<dbReference type="PROSITE" id="PS00463">
    <property type="entry name" value="ZN2_CY6_FUNGAL_1"/>
    <property type="match status" value="1"/>
</dbReference>
<gene>
    <name evidence="6" type="ORF">BFW01_g1262</name>
</gene>
<organism evidence="6 7">
    <name type="scientific">Lasiodiplodia theobromae</name>
    <dbReference type="NCBI Taxonomy" id="45133"/>
    <lineage>
        <taxon>Eukaryota</taxon>
        <taxon>Fungi</taxon>
        <taxon>Dikarya</taxon>
        <taxon>Ascomycota</taxon>
        <taxon>Pezizomycotina</taxon>
        <taxon>Dothideomycetes</taxon>
        <taxon>Dothideomycetes incertae sedis</taxon>
        <taxon>Botryosphaeriales</taxon>
        <taxon>Botryosphaeriaceae</taxon>
        <taxon>Lasiodiplodia</taxon>
    </lineage>
</organism>
<dbReference type="SMART" id="SM00066">
    <property type="entry name" value="GAL4"/>
    <property type="match status" value="1"/>
</dbReference>
<evidence type="ECO:0000256" key="4">
    <source>
        <dbReference type="SAM" id="MobiDB-lite"/>
    </source>
</evidence>
<dbReference type="AlphaFoldDB" id="A0A8H7ISW4"/>
<dbReference type="GO" id="GO:0005634">
    <property type="term" value="C:nucleus"/>
    <property type="evidence" value="ECO:0007669"/>
    <property type="project" value="UniProtKB-SubCell"/>
</dbReference>
<evidence type="ECO:0000313" key="7">
    <source>
        <dbReference type="Proteomes" id="UP000627934"/>
    </source>
</evidence>
<comment type="caution">
    <text evidence="6">The sequence shown here is derived from an EMBL/GenBank/DDBJ whole genome shotgun (WGS) entry which is preliminary data.</text>
</comment>
<dbReference type="EMBL" id="MDYX01000041">
    <property type="protein sequence ID" value="KAF9630700.1"/>
    <property type="molecule type" value="Genomic_DNA"/>
</dbReference>
<accession>A0A8H7ISW4</accession>
<sequence length="427" mass="46779">MPAKRPRQDPVSCQLCRSKKLRCSWQHPCSNCAARGVTCTYAADPPPQPRSTQVEDPTVNARLRRLEEAVEALRSSALPPLTPVSADSPAAALDWLEDAGIKSTNQHIQTSHHNSGGPSFTVVRISGSTEVPPSSPSFLPTLSETLRLFAHYNDEVGYLHHIVHTPTTTTMIHDIYAALPSRMHLPSTALLLVILAASAHFWDPTVGIFNSASNARHVSRIWLSEALKTLDQSRASNAPALEDVQATIIASYLAYNTQGYSAQFRLLQTTALELARQAQLHKTDAPGLASSSQQQQPRGDDPLRDEMKRRVWWHIVATDWLLSFTSGPQEGTYLVQPRHMAVRQPLNSTDADPLIAVDPATHPTAMSFFHYRTSFAVVCRTIADALPSLPFDLRRVDAATIRRLDGLFEGFLGGLPGLPQQGAITGT</sequence>
<dbReference type="GO" id="GO:0006351">
    <property type="term" value="P:DNA-templated transcription"/>
    <property type="evidence" value="ECO:0007669"/>
    <property type="project" value="InterPro"/>
</dbReference>
<keyword evidence="3" id="KW-0539">Nucleus</keyword>
<dbReference type="CDD" id="cd12148">
    <property type="entry name" value="fungal_TF_MHR"/>
    <property type="match status" value="1"/>
</dbReference>
<dbReference type="InterPro" id="IPR007219">
    <property type="entry name" value="XnlR_reg_dom"/>
</dbReference>
<comment type="subcellular location">
    <subcellularLocation>
        <location evidence="1">Nucleus</location>
    </subcellularLocation>
</comment>
<dbReference type="SUPFAM" id="SSF57701">
    <property type="entry name" value="Zn2/Cys6 DNA-binding domain"/>
    <property type="match status" value="1"/>
</dbReference>
<dbReference type="Pfam" id="PF00172">
    <property type="entry name" value="Zn_clus"/>
    <property type="match status" value="1"/>
</dbReference>
<evidence type="ECO:0000256" key="1">
    <source>
        <dbReference type="ARBA" id="ARBA00004123"/>
    </source>
</evidence>
<reference evidence="6" key="2">
    <citation type="journal article" date="2018" name="DNA Res.">
        <title>Comparative genome and transcriptome analyses reveal adaptations to opportunistic infections in woody plant degrading pathogens of Botryosphaeriaceae.</title>
        <authorList>
            <person name="Yan J.Y."/>
            <person name="Zhao W.S."/>
            <person name="Chen Z."/>
            <person name="Xing Q.K."/>
            <person name="Zhang W."/>
            <person name="Chethana K.W.T."/>
            <person name="Xue M.F."/>
            <person name="Xu J.P."/>
            <person name="Phillips A.J.L."/>
            <person name="Wang Y."/>
            <person name="Liu J.H."/>
            <person name="Liu M."/>
            <person name="Zhou Y."/>
            <person name="Jayawardena R.S."/>
            <person name="Manawasinghe I.S."/>
            <person name="Huang J.B."/>
            <person name="Qiao G.H."/>
            <person name="Fu C.Y."/>
            <person name="Guo F.F."/>
            <person name="Dissanayake A.J."/>
            <person name="Peng Y.L."/>
            <person name="Hyde K.D."/>
            <person name="Li X.H."/>
        </authorList>
    </citation>
    <scope>NUCLEOTIDE SEQUENCE</scope>
    <source>
        <strain evidence="6">CSS-01s</strain>
    </source>
</reference>
<evidence type="ECO:0000256" key="2">
    <source>
        <dbReference type="ARBA" id="ARBA00022723"/>
    </source>
</evidence>